<dbReference type="GO" id="GO:0005524">
    <property type="term" value="F:ATP binding"/>
    <property type="evidence" value="ECO:0007669"/>
    <property type="project" value="UniProtKB-KW"/>
</dbReference>
<dbReference type="EMBL" id="JAIWQS010000010">
    <property type="protein sequence ID" value="KAJ8753018.1"/>
    <property type="molecule type" value="Genomic_DNA"/>
</dbReference>
<keyword evidence="2" id="KW-0436">Ligase</keyword>
<dbReference type="AlphaFoldDB" id="A0AAV8SM34"/>
<evidence type="ECO:0000313" key="5">
    <source>
        <dbReference type="EMBL" id="KAJ8753018.1"/>
    </source>
</evidence>
<dbReference type="PANTHER" id="PTHR11136">
    <property type="entry name" value="FOLYLPOLYGLUTAMATE SYNTHASE-RELATED"/>
    <property type="match status" value="1"/>
</dbReference>
<reference evidence="5 6" key="1">
    <citation type="submission" date="2021-09" db="EMBL/GenBank/DDBJ databases">
        <title>Genomic insights and catalytic innovation underlie evolution of tropane alkaloids biosynthesis.</title>
        <authorList>
            <person name="Wang Y.-J."/>
            <person name="Tian T."/>
            <person name="Huang J.-P."/>
            <person name="Huang S.-X."/>
        </authorList>
    </citation>
    <scope>NUCLEOTIDE SEQUENCE [LARGE SCALE GENOMIC DNA]</scope>
    <source>
        <strain evidence="5">KIB-2018</strain>
        <tissue evidence="5">Leaf</tissue>
    </source>
</reference>
<dbReference type="Gene3D" id="1.20.5.5270">
    <property type="match status" value="1"/>
</dbReference>
<keyword evidence="3" id="KW-0547">Nucleotide-binding</keyword>
<protein>
    <recommendedName>
        <fullName evidence="7">Folylpolyglutamate synthase</fullName>
    </recommendedName>
</protein>
<proteinExistence type="inferred from homology"/>
<organism evidence="5 6">
    <name type="scientific">Erythroxylum novogranatense</name>
    <dbReference type="NCBI Taxonomy" id="1862640"/>
    <lineage>
        <taxon>Eukaryota</taxon>
        <taxon>Viridiplantae</taxon>
        <taxon>Streptophyta</taxon>
        <taxon>Embryophyta</taxon>
        <taxon>Tracheophyta</taxon>
        <taxon>Spermatophyta</taxon>
        <taxon>Magnoliopsida</taxon>
        <taxon>eudicotyledons</taxon>
        <taxon>Gunneridae</taxon>
        <taxon>Pentapetalae</taxon>
        <taxon>rosids</taxon>
        <taxon>fabids</taxon>
        <taxon>Malpighiales</taxon>
        <taxon>Erythroxylaceae</taxon>
        <taxon>Erythroxylum</taxon>
    </lineage>
</organism>
<evidence type="ECO:0000256" key="2">
    <source>
        <dbReference type="ARBA" id="ARBA00022598"/>
    </source>
</evidence>
<keyword evidence="6" id="KW-1185">Reference proteome</keyword>
<dbReference type="Gene3D" id="3.40.1190.10">
    <property type="entry name" value="Mur-like, catalytic domain"/>
    <property type="match status" value="1"/>
</dbReference>
<dbReference type="GO" id="GO:0005739">
    <property type="term" value="C:mitochondrion"/>
    <property type="evidence" value="ECO:0007669"/>
    <property type="project" value="TreeGrafter"/>
</dbReference>
<dbReference type="SUPFAM" id="SSF53623">
    <property type="entry name" value="MurD-like peptide ligases, catalytic domain"/>
    <property type="match status" value="1"/>
</dbReference>
<dbReference type="GO" id="GO:0005829">
    <property type="term" value="C:cytosol"/>
    <property type="evidence" value="ECO:0007669"/>
    <property type="project" value="TreeGrafter"/>
</dbReference>
<dbReference type="InterPro" id="IPR001645">
    <property type="entry name" value="Folylpolyglutamate_synth"/>
</dbReference>
<evidence type="ECO:0008006" key="7">
    <source>
        <dbReference type="Google" id="ProtNLM"/>
    </source>
</evidence>
<gene>
    <name evidence="5" type="ORF">K2173_008805</name>
</gene>
<evidence type="ECO:0000256" key="4">
    <source>
        <dbReference type="ARBA" id="ARBA00022840"/>
    </source>
</evidence>
<comment type="similarity">
    <text evidence="1">Belongs to the folylpolyglutamate synthase family.</text>
</comment>
<dbReference type="PANTHER" id="PTHR11136:SF16">
    <property type="entry name" value="FOLYLPOLYGLUTAMATE SYNTHASE"/>
    <property type="match status" value="1"/>
</dbReference>
<evidence type="ECO:0000256" key="3">
    <source>
        <dbReference type="ARBA" id="ARBA00022741"/>
    </source>
</evidence>
<evidence type="ECO:0000313" key="6">
    <source>
        <dbReference type="Proteomes" id="UP001159364"/>
    </source>
</evidence>
<dbReference type="InterPro" id="IPR036565">
    <property type="entry name" value="Mur-like_cat_sf"/>
</dbReference>
<comment type="caution">
    <text evidence="5">The sequence shown here is derived from an EMBL/GenBank/DDBJ whole genome shotgun (WGS) entry which is preliminary data.</text>
</comment>
<sequence>MEILGNTLGEIAGEKAGIFKHAVPAFAVPQLDEAMHVLEDKASKLEVPLKVAPPLDVNLLNGLKLGLEGEHQFVNAGLAVALSSTWLQKTGHLEVNYLEQNSSLPEQFIKGLTTSSLQGRAQIVPDHYINNRSDGDLVFYLDGAHSPESMDICAKWFSVAIADDNQQNQMNHLVQNNSGSPADLQQRNQIGGSTQKMQVYKRLQLTLELVKKEMEISKIQFRERIEPRKEKIPAQVSQVIEEELAKLQLLEASSSEFNVTQNYLDWSIALPWEDYSVPHFLEFPIIGLVLH</sequence>
<dbReference type="FunFam" id="1.20.5.5270:FF:000001">
    <property type="entry name" value="Lon protease homolog, mitochondrial"/>
    <property type="match status" value="1"/>
</dbReference>
<accession>A0AAV8SM34</accession>
<name>A0AAV8SM34_9ROSI</name>
<dbReference type="Proteomes" id="UP001159364">
    <property type="component" value="Linkage Group LG10"/>
</dbReference>
<evidence type="ECO:0000256" key="1">
    <source>
        <dbReference type="ARBA" id="ARBA00008276"/>
    </source>
</evidence>
<dbReference type="GO" id="GO:0004326">
    <property type="term" value="F:tetrahydrofolylpolyglutamate synthase activity"/>
    <property type="evidence" value="ECO:0007669"/>
    <property type="project" value="InterPro"/>
</dbReference>
<keyword evidence="4" id="KW-0067">ATP-binding</keyword>